<evidence type="ECO:0000256" key="6">
    <source>
        <dbReference type="SAM" id="MobiDB-lite"/>
    </source>
</evidence>
<feature type="compositionally biased region" description="Polar residues" evidence="6">
    <location>
        <begin position="152"/>
        <end position="167"/>
    </location>
</feature>
<evidence type="ECO:0000256" key="3">
    <source>
        <dbReference type="ARBA" id="ARBA00023125"/>
    </source>
</evidence>
<dbReference type="SMART" id="SM00066">
    <property type="entry name" value="GAL4"/>
    <property type="match status" value="1"/>
</dbReference>
<dbReference type="GeneID" id="98147892"/>
<feature type="compositionally biased region" description="Basic and acidic residues" evidence="6">
    <location>
        <begin position="91"/>
        <end position="100"/>
    </location>
</feature>
<reference evidence="8 9" key="1">
    <citation type="submission" date="2024-07" db="EMBL/GenBank/DDBJ databases">
        <title>Section-level genome sequencing and comparative genomics of Aspergillus sections Usti and Cavernicolus.</title>
        <authorList>
            <consortium name="Lawrence Berkeley National Laboratory"/>
            <person name="Nybo J.L."/>
            <person name="Vesth T.C."/>
            <person name="Theobald S."/>
            <person name="Frisvad J.C."/>
            <person name="Larsen T.O."/>
            <person name="Kjaerboelling I."/>
            <person name="Rothschild-Mancinelli K."/>
            <person name="Lyhne E.K."/>
            <person name="Kogle M.E."/>
            <person name="Barry K."/>
            <person name="Clum A."/>
            <person name="Na H."/>
            <person name="Ledsgaard L."/>
            <person name="Lin J."/>
            <person name="Lipzen A."/>
            <person name="Kuo A."/>
            <person name="Riley R."/>
            <person name="Mondo S."/>
            <person name="Labutti K."/>
            <person name="Haridas S."/>
            <person name="Pangalinan J."/>
            <person name="Salamov A.A."/>
            <person name="Simmons B.A."/>
            <person name="Magnuson J.K."/>
            <person name="Chen J."/>
            <person name="Drula E."/>
            <person name="Henrissat B."/>
            <person name="Wiebenga A."/>
            <person name="Lubbers R.J."/>
            <person name="Gomes A.C."/>
            <person name="Macurrencykelacurrency M.R."/>
            <person name="Stajich J."/>
            <person name="Grigoriev I.V."/>
            <person name="Mortensen U.H."/>
            <person name="De Vries R.P."/>
            <person name="Baker S.E."/>
            <person name="Andersen M.R."/>
        </authorList>
    </citation>
    <scope>NUCLEOTIDE SEQUENCE [LARGE SCALE GENOMIC DNA]</scope>
    <source>
        <strain evidence="8 9">CBS 449.75</strain>
    </source>
</reference>
<feature type="compositionally biased region" description="Basic and acidic residues" evidence="6">
    <location>
        <begin position="13"/>
        <end position="24"/>
    </location>
</feature>
<dbReference type="PROSITE" id="PS50048">
    <property type="entry name" value="ZN2_CY6_FUNGAL_2"/>
    <property type="match status" value="1"/>
</dbReference>
<comment type="caution">
    <text evidence="8">The sequence shown here is derived from an EMBL/GenBank/DDBJ whole genome shotgun (WGS) entry which is preliminary data.</text>
</comment>
<proteinExistence type="predicted"/>
<keyword evidence="2" id="KW-0805">Transcription regulation</keyword>
<feature type="compositionally biased region" description="Basic and acidic residues" evidence="6">
    <location>
        <begin position="118"/>
        <end position="129"/>
    </location>
</feature>
<sequence>MAGNQPAIPTRGAKRDSQRSRKGCPECRSRKIKCDEQKPECGQCLKTGRACTIIDSLFKPHSYSFLAAPAQGAPPTCAREILPAGMGLDHTSQHTEKDVPHSPVQTAPELRSPVTFPHQDHSISSRRASDALSKSSNERGADYPTPRVTQPVAVNSRPQNDSYSALSRSPEASARPYNVHIQSEESYQDRCEIAFFLRHFAEGPGQWMDICGGQSYFSQHIVQLAHWSPLVRYAACALGAKQLGQTRHPETQIRQTNAQKLMLKALIDSRLGFTWYGAKYYEKAIQLLAKQISHKDRPSASLSPNYIYGSGFTPQSGDYEVPRCPDEEAAPFQILAACILCQYEDVNATLRAWSGHLDGIYRLLRPHLPDLVAFRMSDHIPQPARASDAAFWFFVVHDMFNAFVTRQRTRINTEDFVLWRKMGLPLNNQGYLAAHDIGADQPNVILFKALARMMCQLVNADLSDVVQWTRLKEDFDRWQNTVPSSFYIPIAWPPVAEPRTAQHMDPFSREIWFASDISAITLAFYHMSRMILLISRPMDVFLRQSQSRDDLLATYNTLQQELRRHAMEIIPVMHAMPNETVQKYMLQPLYVAGRCLIDEKERKSLLQILRDMADDFGLFTDDRIKDLCDEWGMPCDGIDRKDGHGILT</sequence>
<keyword evidence="3" id="KW-0238">DNA-binding</keyword>
<evidence type="ECO:0000313" key="8">
    <source>
        <dbReference type="EMBL" id="KAL2867667.1"/>
    </source>
</evidence>
<dbReference type="Gene3D" id="4.10.240.10">
    <property type="entry name" value="Zn(2)-C6 fungal-type DNA-binding domain"/>
    <property type="match status" value="1"/>
</dbReference>
<dbReference type="EMBL" id="JBFXLQ010000017">
    <property type="protein sequence ID" value="KAL2867667.1"/>
    <property type="molecule type" value="Genomic_DNA"/>
</dbReference>
<organism evidence="8 9">
    <name type="scientific">Aspergillus lucknowensis</name>
    <dbReference type="NCBI Taxonomy" id="176173"/>
    <lineage>
        <taxon>Eukaryota</taxon>
        <taxon>Fungi</taxon>
        <taxon>Dikarya</taxon>
        <taxon>Ascomycota</taxon>
        <taxon>Pezizomycotina</taxon>
        <taxon>Eurotiomycetes</taxon>
        <taxon>Eurotiomycetidae</taxon>
        <taxon>Eurotiales</taxon>
        <taxon>Aspergillaceae</taxon>
        <taxon>Aspergillus</taxon>
        <taxon>Aspergillus subgen. Nidulantes</taxon>
    </lineage>
</organism>
<dbReference type="CDD" id="cd00067">
    <property type="entry name" value="GAL4"/>
    <property type="match status" value="1"/>
</dbReference>
<dbReference type="SUPFAM" id="SSF57701">
    <property type="entry name" value="Zn2/Cys6 DNA-binding domain"/>
    <property type="match status" value="1"/>
</dbReference>
<dbReference type="Pfam" id="PF00172">
    <property type="entry name" value="Zn_clus"/>
    <property type="match status" value="1"/>
</dbReference>
<evidence type="ECO:0000256" key="1">
    <source>
        <dbReference type="ARBA" id="ARBA00004123"/>
    </source>
</evidence>
<keyword evidence="5" id="KW-0539">Nucleus</keyword>
<evidence type="ECO:0000313" key="9">
    <source>
        <dbReference type="Proteomes" id="UP001610432"/>
    </source>
</evidence>
<keyword evidence="9" id="KW-1185">Reference proteome</keyword>
<protein>
    <recommendedName>
        <fullName evidence="7">Zn(2)-C6 fungal-type domain-containing protein</fullName>
    </recommendedName>
</protein>
<dbReference type="Proteomes" id="UP001610432">
    <property type="component" value="Unassembled WGS sequence"/>
</dbReference>
<dbReference type="InterPro" id="IPR036864">
    <property type="entry name" value="Zn2-C6_fun-type_DNA-bd_sf"/>
</dbReference>
<evidence type="ECO:0000259" key="7">
    <source>
        <dbReference type="PROSITE" id="PS50048"/>
    </source>
</evidence>
<evidence type="ECO:0000256" key="2">
    <source>
        <dbReference type="ARBA" id="ARBA00023015"/>
    </source>
</evidence>
<dbReference type="InterPro" id="IPR001138">
    <property type="entry name" value="Zn2Cys6_DnaBD"/>
</dbReference>
<feature type="domain" description="Zn(2)-C6 fungal-type" evidence="7">
    <location>
        <begin position="23"/>
        <end position="53"/>
    </location>
</feature>
<dbReference type="Pfam" id="PF11951">
    <property type="entry name" value="Fungal_trans_2"/>
    <property type="match status" value="1"/>
</dbReference>
<keyword evidence="4" id="KW-0804">Transcription</keyword>
<accession>A0ABR4LSY7</accession>
<comment type="subcellular location">
    <subcellularLocation>
        <location evidence="1">Nucleus</location>
    </subcellularLocation>
</comment>
<name>A0ABR4LSY7_9EURO</name>
<dbReference type="PROSITE" id="PS00463">
    <property type="entry name" value="ZN2_CY6_FUNGAL_1"/>
    <property type="match status" value="1"/>
</dbReference>
<dbReference type="InterPro" id="IPR021858">
    <property type="entry name" value="Fun_TF"/>
</dbReference>
<feature type="region of interest" description="Disordered" evidence="6">
    <location>
        <begin position="1"/>
        <end position="24"/>
    </location>
</feature>
<dbReference type="PANTHER" id="PTHR37534:SF9">
    <property type="entry name" value="ZN(II)2CYS6 TRANSCRIPTION FACTOR (EUROFUNG)"/>
    <property type="match status" value="1"/>
</dbReference>
<dbReference type="PANTHER" id="PTHR37534">
    <property type="entry name" value="TRANSCRIPTIONAL ACTIVATOR PROTEIN UGA3"/>
    <property type="match status" value="1"/>
</dbReference>
<evidence type="ECO:0000256" key="5">
    <source>
        <dbReference type="ARBA" id="ARBA00023242"/>
    </source>
</evidence>
<gene>
    <name evidence="8" type="ORF">BJX67DRAFT_380615</name>
</gene>
<dbReference type="RefSeq" id="XP_070886646.1">
    <property type="nucleotide sequence ID" value="XM_071032820.1"/>
</dbReference>
<feature type="region of interest" description="Disordered" evidence="6">
    <location>
        <begin position="88"/>
        <end position="171"/>
    </location>
</feature>
<evidence type="ECO:0000256" key="4">
    <source>
        <dbReference type="ARBA" id="ARBA00023163"/>
    </source>
</evidence>